<proteinExistence type="predicted"/>
<dbReference type="KEGG" id="cmb:CSW64_02635"/>
<accession>A0A2D2ATQ1</accession>
<dbReference type="Proteomes" id="UP000228945">
    <property type="component" value="Chromosome"/>
</dbReference>
<reference evidence="1 2" key="1">
    <citation type="submission" date="2017-10" db="EMBL/GenBank/DDBJ databases">
        <title>Genome sequence of Caulobacter mirabilis FWC38.</title>
        <authorList>
            <person name="Fiebig A."/>
            <person name="Crosson S."/>
        </authorList>
    </citation>
    <scope>NUCLEOTIDE SEQUENCE [LARGE SCALE GENOMIC DNA]</scope>
    <source>
        <strain evidence="1 2">FWC 38</strain>
    </source>
</reference>
<evidence type="ECO:0000313" key="2">
    <source>
        <dbReference type="Proteomes" id="UP000228945"/>
    </source>
</evidence>
<name>A0A2D2ATQ1_9CAUL</name>
<evidence type="ECO:0000313" key="1">
    <source>
        <dbReference type="EMBL" id="ATQ41388.1"/>
    </source>
</evidence>
<organism evidence="1 2">
    <name type="scientific">Caulobacter mirabilis</name>
    <dbReference type="NCBI Taxonomy" id="69666"/>
    <lineage>
        <taxon>Bacteria</taxon>
        <taxon>Pseudomonadati</taxon>
        <taxon>Pseudomonadota</taxon>
        <taxon>Alphaproteobacteria</taxon>
        <taxon>Caulobacterales</taxon>
        <taxon>Caulobacteraceae</taxon>
        <taxon>Caulobacter</taxon>
    </lineage>
</organism>
<protein>
    <submittedName>
        <fullName evidence="1">Uncharacterized protein</fullName>
    </submittedName>
</protein>
<dbReference type="AlphaFoldDB" id="A0A2D2ATQ1"/>
<dbReference type="EMBL" id="CP024201">
    <property type="protein sequence ID" value="ATQ41388.1"/>
    <property type="molecule type" value="Genomic_DNA"/>
</dbReference>
<sequence length="111" mass="11618">MEKVFVAKKVATKLYATEAALDAAMTEAAELIGEMVKARAELGLSAVVGDQAQAKIVEAIAALGEARTAVVAAHADLDEVRRRIGVRTKGLGFLDKPAAQATETVDLREVG</sequence>
<keyword evidence="2" id="KW-1185">Reference proteome</keyword>
<gene>
    <name evidence="1" type="ORF">CSW64_02635</name>
</gene>
<dbReference type="OrthoDB" id="7204693at2"/>